<organism evidence="1 2">
    <name type="scientific">Bacteroides mediterraneensis</name>
    <dbReference type="NCBI Taxonomy" id="1841856"/>
    <lineage>
        <taxon>Bacteria</taxon>
        <taxon>Pseudomonadati</taxon>
        <taxon>Bacteroidota</taxon>
        <taxon>Bacteroidia</taxon>
        <taxon>Bacteroidales</taxon>
        <taxon>Bacteroidaceae</taxon>
        <taxon>Bacteroides</taxon>
    </lineage>
</organism>
<proteinExistence type="predicted"/>
<evidence type="ECO:0000313" key="1">
    <source>
        <dbReference type="EMBL" id="MBM6758300.1"/>
    </source>
</evidence>
<keyword evidence="2" id="KW-1185">Reference proteome</keyword>
<comment type="caution">
    <text evidence="1">The sequence shown here is derived from an EMBL/GenBank/DDBJ whole genome shotgun (WGS) entry which is preliminary data.</text>
</comment>
<reference evidence="1 2" key="1">
    <citation type="journal article" date="2021" name="Sci. Rep.">
        <title>The distribution of antibiotic resistance genes in chicken gut microbiota commensals.</title>
        <authorList>
            <person name="Juricova H."/>
            <person name="Matiasovicova J."/>
            <person name="Kubasova T."/>
            <person name="Cejkova D."/>
            <person name="Rychlik I."/>
        </authorList>
    </citation>
    <scope>NUCLEOTIDE SEQUENCE [LARGE SCALE GENOMIC DNA]</scope>
    <source>
        <strain evidence="1 2">An801</strain>
    </source>
</reference>
<accession>A0ABS2EUE4</accession>
<dbReference type="PROSITE" id="PS51257">
    <property type="entry name" value="PROKAR_LIPOPROTEIN"/>
    <property type="match status" value="1"/>
</dbReference>
<name>A0ABS2EUE4_9BACE</name>
<protein>
    <recommendedName>
        <fullName evidence="3">Lipoprotein</fullName>
    </recommendedName>
</protein>
<gene>
    <name evidence="1" type="ORF">H6A31_06335</name>
</gene>
<evidence type="ECO:0008006" key="3">
    <source>
        <dbReference type="Google" id="ProtNLM"/>
    </source>
</evidence>
<evidence type="ECO:0000313" key="2">
    <source>
        <dbReference type="Proteomes" id="UP000703295"/>
    </source>
</evidence>
<dbReference type="RefSeq" id="WP_204434978.1">
    <property type="nucleotide sequence ID" value="NZ_JACJJW010000012.1"/>
</dbReference>
<dbReference type="Proteomes" id="UP000703295">
    <property type="component" value="Unassembled WGS sequence"/>
</dbReference>
<dbReference type="EMBL" id="JACJJW010000012">
    <property type="protein sequence ID" value="MBM6758300.1"/>
    <property type="molecule type" value="Genomic_DNA"/>
</dbReference>
<sequence length="171" mass="19504">MKSMKVIMMEMLALVFGLSGCRNTGKQAQQDWSAMLPPARTAARITMDKLPEVLRNVQAGRTEFDFTGICSNGTDCIYFMQENGKFYIDFEAMGKEQLPYLDSLKRFAEEHGYPVVETTYNNIPIDYDHPEYAPVLSLKVNADIDSIVKVGRQIEQDIFRNDSRTVYEIVP</sequence>